<dbReference type="Proteomes" id="UP001320159">
    <property type="component" value="Unassembled WGS sequence"/>
</dbReference>
<dbReference type="CDD" id="cd03801">
    <property type="entry name" value="GT4_PimA-like"/>
    <property type="match status" value="1"/>
</dbReference>
<name>A0AAP2W756_9EURY</name>
<feature type="domain" description="Glycosyltransferase subfamily 4-like N-terminal" evidence="2">
    <location>
        <begin position="24"/>
        <end position="205"/>
    </location>
</feature>
<keyword evidence="4" id="KW-1185">Reference proteome</keyword>
<dbReference type="PANTHER" id="PTHR12526:SF638">
    <property type="entry name" value="SPORE COAT PROTEIN SA"/>
    <property type="match status" value="1"/>
</dbReference>
<gene>
    <name evidence="3" type="ORF">CUJ83_13620</name>
</gene>
<evidence type="ECO:0000259" key="2">
    <source>
        <dbReference type="Pfam" id="PF13439"/>
    </source>
</evidence>
<dbReference type="InterPro" id="IPR028098">
    <property type="entry name" value="Glyco_trans_4-like_N"/>
</dbReference>
<dbReference type="Pfam" id="PF00534">
    <property type="entry name" value="Glycos_transf_1"/>
    <property type="match status" value="1"/>
</dbReference>
<comment type="caution">
    <text evidence="3">The sequence shown here is derived from an EMBL/GenBank/DDBJ whole genome shotgun (WGS) entry which is preliminary data.</text>
</comment>
<dbReference type="InterPro" id="IPR001296">
    <property type="entry name" value="Glyco_trans_1"/>
</dbReference>
<dbReference type="PANTHER" id="PTHR12526">
    <property type="entry name" value="GLYCOSYLTRANSFERASE"/>
    <property type="match status" value="1"/>
</dbReference>
<dbReference type="GO" id="GO:0016757">
    <property type="term" value="F:glycosyltransferase activity"/>
    <property type="evidence" value="ECO:0007669"/>
    <property type="project" value="InterPro"/>
</dbReference>
<reference evidence="3 4" key="1">
    <citation type="submission" date="2017-11" db="EMBL/GenBank/DDBJ databases">
        <title>Isolation and Characterization of Family Methanocellaceae Species from Potential Methane Hydrate Area Offshore Southwestern Taiwan.</title>
        <authorList>
            <person name="Zhang W.-L."/>
            <person name="Chen W.-C."/>
            <person name="Lai M.-C."/>
            <person name="Chen S.-C."/>
        </authorList>
    </citation>
    <scope>NUCLEOTIDE SEQUENCE [LARGE SCALE GENOMIC DNA]</scope>
    <source>
        <strain evidence="3 4">CWC-04</strain>
    </source>
</reference>
<feature type="domain" description="Glycosyl transferase family 1" evidence="1">
    <location>
        <begin position="216"/>
        <end position="387"/>
    </location>
</feature>
<dbReference type="Gene3D" id="3.40.50.2000">
    <property type="entry name" value="Glycogen Phosphorylase B"/>
    <property type="match status" value="2"/>
</dbReference>
<dbReference type="AlphaFoldDB" id="A0AAP2W756"/>
<evidence type="ECO:0000259" key="1">
    <source>
        <dbReference type="Pfam" id="PF00534"/>
    </source>
</evidence>
<sequence>MMPKKVLVLTTTFPRWNGDVRPEFVYDLSKWLQKNDMEIVVLAPHHPGAKKYEVMEGIKVYRYRYFIPVKYQRLVYGGGVLPNIKQSWLAKVQVPVLFLSGLYCAGRIIKKENIDIVHSHWIIPGGLTGSLCSHFFKTRHLMTLHGAGLFALEKMPFKKAIAGYILKNSDGVTVVSEHIKKRLLDLAGDMRNYPPQDVSVLPMGIYPGEFLAVDNKEELKIRHGISYKNVILFIGRLVDKKGLPYLIDAMPGILSRCPDTALIVCGDGPMREDLEKAAKKMGIQDKTFFKGYISKKDKSDYLQMADILVIPSIVTGSGDVEGLPVTLLEGMASGLPVIATDVGGMKDAVTDGWNGFMVPEKDPASISDKAVAILKDNGLASLLSKNALETARKYDWERIGGEYKRIMESFN</sequence>
<accession>A0AAP2W756</accession>
<dbReference type="SUPFAM" id="SSF53756">
    <property type="entry name" value="UDP-Glycosyltransferase/glycogen phosphorylase"/>
    <property type="match status" value="1"/>
</dbReference>
<protein>
    <submittedName>
        <fullName evidence="3">Uncharacterized protein</fullName>
    </submittedName>
</protein>
<evidence type="ECO:0000313" key="4">
    <source>
        <dbReference type="Proteomes" id="UP001320159"/>
    </source>
</evidence>
<dbReference type="EMBL" id="PGCK01000013">
    <property type="protein sequence ID" value="MCD1296037.1"/>
    <property type="molecule type" value="Genomic_DNA"/>
</dbReference>
<dbReference type="Pfam" id="PF13439">
    <property type="entry name" value="Glyco_transf_4"/>
    <property type="match status" value="1"/>
</dbReference>
<organism evidence="3 4">
    <name type="scientific">Methanooceanicella nereidis</name>
    <dbReference type="NCBI Taxonomy" id="2052831"/>
    <lineage>
        <taxon>Archaea</taxon>
        <taxon>Methanobacteriati</taxon>
        <taxon>Methanobacteriota</taxon>
        <taxon>Stenosarchaea group</taxon>
        <taxon>Methanomicrobia</taxon>
        <taxon>Methanocellales</taxon>
        <taxon>Methanocellaceae</taxon>
        <taxon>Methanooceanicella</taxon>
    </lineage>
</organism>
<evidence type="ECO:0000313" key="3">
    <source>
        <dbReference type="EMBL" id="MCD1296037.1"/>
    </source>
</evidence>
<dbReference type="RefSeq" id="WP_230742901.1">
    <property type="nucleotide sequence ID" value="NZ_PGCK01000013.1"/>
</dbReference>
<proteinExistence type="predicted"/>